<dbReference type="GO" id="GO:0003964">
    <property type="term" value="F:RNA-directed DNA polymerase activity"/>
    <property type="evidence" value="ECO:0007669"/>
    <property type="project" value="UniProtKB-KW"/>
</dbReference>
<reference evidence="1 2" key="1">
    <citation type="submission" date="2020-02" db="EMBL/GenBank/DDBJ databases">
        <title>Draft genome sequence of Haematococcus lacustris strain NIES-144.</title>
        <authorList>
            <person name="Morimoto D."/>
            <person name="Nakagawa S."/>
            <person name="Yoshida T."/>
            <person name="Sawayama S."/>
        </authorList>
    </citation>
    <scope>NUCLEOTIDE SEQUENCE [LARGE SCALE GENOMIC DNA]</scope>
    <source>
        <strain evidence="1 2">NIES-144</strain>
    </source>
</reference>
<dbReference type="EMBL" id="BLLF01001901">
    <property type="protein sequence ID" value="GFH21763.1"/>
    <property type="molecule type" value="Genomic_DNA"/>
</dbReference>
<keyword evidence="1" id="KW-0808">Transferase</keyword>
<dbReference type="AlphaFoldDB" id="A0A699ZGR3"/>
<keyword evidence="1" id="KW-0548">Nucleotidyltransferase</keyword>
<comment type="caution">
    <text evidence="1">The sequence shown here is derived from an EMBL/GenBank/DDBJ whole genome shotgun (WGS) entry which is preliminary data.</text>
</comment>
<organism evidence="1 2">
    <name type="scientific">Haematococcus lacustris</name>
    <name type="common">Green alga</name>
    <name type="synonym">Haematococcus pluvialis</name>
    <dbReference type="NCBI Taxonomy" id="44745"/>
    <lineage>
        <taxon>Eukaryota</taxon>
        <taxon>Viridiplantae</taxon>
        <taxon>Chlorophyta</taxon>
        <taxon>core chlorophytes</taxon>
        <taxon>Chlorophyceae</taxon>
        <taxon>CS clade</taxon>
        <taxon>Chlamydomonadales</taxon>
        <taxon>Haematococcaceae</taxon>
        <taxon>Haematococcus</taxon>
    </lineage>
</organism>
<dbReference type="Proteomes" id="UP000485058">
    <property type="component" value="Unassembled WGS sequence"/>
</dbReference>
<proteinExistence type="predicted"/>
<evidence type="ECO:0000313" key="1">
    <source>
        <dbReference type="EMBL" id="GFH21763.1"/>
    </source>
</evidence>
<gene>
    <name evidence="1" type="ORF">HaLaN_19127</name>
</gene>
<name>A0A699ZGR3_HAELA</name>
<protein>
    <submittedName>
        <fullName evidence="1">Reverse transcriptase domain-containing protein</fullName>
    </submittedName>
</protein>
<keyword evidence="1" id="KW-0695">RNA-directed DNA polymerase</keyword>
<sequence length="49" mass="5470">DCTRFAYAIYLLNKDVEQVMQAYDLQSCGPSHILQNLYKLAVFAASSVA</sequence>
<keyword evidence="2" id="KW-1185">Reference proteome</keyword>
<accession>A0A699ZGR3</accession>
<evidence type="ECO:0000313" key="2">
    <source>
        <dbReference type="Proteomes" id="UP000485058"/>
    </source>
</evidence>
<feature type="non-terminal residue" evidence="1">
    <location>
        <position position="1"/>
    </location>
</feature>